<dbReference type="Proteomes" id="UP000315295">
    <property type="component" value="Unassembled WGS sequence"/>
</dbReference>
<evidence type="ECO:0000313" key="2">
    <source>
        <dbReference type="EMBL" id="TQD99111.1"/>
    </source>
</evidence>
<gene>
    <name evidence="2" type="ORF">C1H46_015230</name>
</gene>
<name>A0A540MK03_MALBA</name>
<feature type="region of interest" description="Disordered" evidence="1">
    <location>
        <begin position="63"/>
        <end position="86"/>
    </location>
</feature>
<evidence type="ECO:0000313" key="3">
    <source>
        <dbReference type="Proteomes" id="UP000315295"/>
    </source>
</evidence>
<keyword evidence="3" id="KW-1185">Reference proteome</keyword>
<accession>A0A540MK03</accession>
<evidence type="ECO:0000256" key="1">
    <source>
        <dbReference type="SAM" id="MobiDB-lite"/>
    </source>
</evidence>
<proteinExistence type="predicted"/>
<sequence length="86" mass="9475">MESSLYYLNLGGHEMMVVDLDSQDDGGGALDGSDGEVAVGMFVGRRWCVGLVMVVATRKLPERGRRRRSRGLSSRRRIGDGCCQRL</sequence>
<feature type="compositionally biased region" description="Basic residues" evidence="1">
    <location>
        <begin position="64"/>
        <end position="76"/>
    </location>
</feature>
<comment type="caution">
    <text evidence="2">The sequence shown here is derived from an EMBL/GenBank/DDBJ whole genome shotgun (WGS) entry which is preliminary data.</text>
</comment>
<reference evidence="2 3" key="1">
    <citation type="journal article" date="2019" name="G3 (Bethesda)">
        <title>Sequencing of a Wild Apple (Malus baccata) Genome Unravels the Differences Between Cultivated and Wild Apple Species Regarding Disease Resistance and Cold Tolerance.</title>
        <authorList>
            <person name="Chen X."/>
        </authorList>
    </citation>
    <scope>NUCLEOTIDE SEQUENCE [LARGE SCALE GENOMIC DNA]</scope>
    <source>
        <strain evidence="3">cv. Shandingzi</strain>
        <tissue evidence="2">Leaves</tissue>
    </source>
</reference>
<dbReference type="EMBL" id="VIEB01000241">
    <property type="protein sequence ID" value="TQD99111.1"/>
    <property type="molecule type" value="Genomic_DNA"/>
</dbReference>
<dbReference type="AlphaFoldDB" id="A0A540MK03"/>
<protein>
    <submittedName>
        <fullName evidence="2">Uncharacterized protein</fullName>
    </submittedName>
</protein>
<organism evidence="2 3">
    <name type="scientific">Malus baccata</name>
    <name type="common">Siberian crab apple</name>
    <name type="synonym">Pyrus baccata</name>
    <dbReference type="NCBI Taxonomy" id="106549"/>
    <lineage>
        <taxon>Eukaryota</taxon>
        <taxon>Viridiplantae</taxon>
        <taxon>Streptophyta</taxon>
        <taxon>Embryophyta</taxon>
        <taxon>Tracheophyta</taxon>
        <taxon>Spermatophyta</taxon>
        <taxon>Magnoliopsida</taxon>
        <taxon>eudicotyledons</taxon>
        <taxon>Gunneridae</taxon>
        <taxon>Pentapetalae</taxon>
        <taxon>rosids</taxon>
        <taxon>fabids</taxon>
        <taxon>Rosales</taxon>
        <taxon>Rosaceae</taxon>
        <taxon>Amygdaloideae</taxon>
        <taxon>Maleae</taxon>
        <taxon>Malus</taxon>
    </lineage>
</organism>